<keyword evidence="12" id="KW-0456">Lyase</keyword>
<dbReference type="PANTHER" id="PTHR22993">
    <property type="entry name" value="FORMAMIDOPYRIMIDINE-DNA GLYCOSYLASE"/>
    <property type="match status" value="1"/>
</dbReference>
<dbReference type="GO" id="GO:0140078">
    <property type="term" value="F:class I DNA-(apurinic or apyrimidinic site) endonuclease activity"/>
    <property type="evidence" value="ECO:0007669"/>
    <property type="project" value="UniProtKB-EC"/>
</dbReference>
<dbReference type="InterPro" id="IPR020629">
    <property type="entry name" value="FPG_Glyclase"/>
</dbReference>
<proteinExistence type="inferred from homology"/>
<protein>
    <submittedName>
        <fullName evidence="19">Formamidopyrimidine-DNA glycosylase</fullName>
    </submittedName>
</protein>
<dbReference type="EMBL" id="CP010899">
    <property type="protein sequence ID" value="ALA96996.1"/>
    <property type="molecule type" value="Genomic_DNA"/>
</dbReference>
<evidence type="ECO:0000259" key="17">
    <source>
        <dbReference type="PROSITE" id="PS51066"/>
    </source>
</evidence>
<reference evidence="19 20" key="1">
    <citation type="journal article" date="2015" name="Genome Announc.">
        <title>Complete Genome Sequence of Spiroplasma kunkelii Strain CR2-3x, Causal Agent of Corn Stunt Disease in Zea mays L.</title>
        <authorList>
            <person name="Davis R.E."/>
            <person name="Shao J."/>
            <person name="Dally E.L."/>
            <person name="Zhao Y."/>
            <person name="Gasparich G.E."/>
            <person name="Gaynor B.J."/>
            <person name="Athey J.C."/>
            <person name="Harrison N.A."/>
            <person name="Donofrio N."/>
        </authorList>
    </citation>
    <scope>NUCLEOTIDE SEQUENCE [LARGE SCALE GENOMIC DNA]</scope>
    <source>
        <strain evidence="19 20">CR2-3x</strain>
    </source>
</reference>
<dbReference type="Pfam" id="PF06831">
    <property type="entry name" value="H2TH"/>
    <property type="match status" value="1"/>
</dbReference>
<evidence type="ECO:0000256" key="7">
    <source>
        <dbReference type="ARBA" id="ARBA00022771"/>
    </source>
</evidence>
<keyword evidence="10" id="KW-0238">DNA-binding</keyword>
<dbReference type="PROSITE" id="PS51068">
    <property type="entry name" value="FPG_CAT"/>
    <property type="match status" value="1"/>
</dbReference>
<evidence type="ECO:0000256" key="13">
    <source>
        <dbReference type="ARBA" id="ARBA00023268"/>
    </source>
</evidence>
<dbReference type="SUPFAM" id="SSF57716">
    <property type="entry name" value="Glucocorticoid receptor-like (DNA-binding domain)"/>
    <property type="match status" value="1"/>
</dbReference>
<feature type="domain" description="FPG-type" evidence="17">
    <location>
        <begin position="241"/>
        <end position="275"/>
    </location>
</feature>
<evidence type="ECO:0000259" key="18">
    <source>
        <dbReference type="PROSITE" id="PS51068"/>
    </source>
</evidence>
<keyword evidence="8" id="KW-0378">Hydrolase</keyword>
<evidence type="ECO:0000256" key="5">
    <source>
        <dbReference type="ARBA" id="ARBA00022723"/>
    </source>
</evidence>
<dbReference type="PANTHER" id="PTHR22993:SF9">
    <property type="entry name" value="FORMAMIDOPYRIMIDINE-DNA GLYCOSYLASE"/>
    <property type="match status" value="1"/>
</dbReference>
<feature type="domain" description="Formamidopyrimidine-DNA glycosylase catalytic" evidence="18">
    <location>
        <begin position="2"/>
        <end position="116"/>
    </location>
</feature>
<keyword evidence="14" id="KW-0326">Glycosidase</keyword>
<dbReference type="InterPro" id="IPR035937">
    <property type="entry name" value="FPG_N"/>
</dbReference>
<evidence type="ECO:0000256" key="16">
    <source>
        <dbReference type="PROSITE-ProRule" id="PRU00391"/>
    </source>
</evidence>
<keyword evidence="7 16" id="KW-0863">Zinc-finger</keyword>
<dbReference type="NCBIfam" id="NF002211">
    <property type="entry name" value="PRK01103.1"/>
    <property type="match status" value="1"/>
</dbReference>
<evidence type="ECO:0000256" key="2">
    <source>
        <dbReference type="ARBA" id="ARBA00001947"/>
    </source>
</evidence>
<dbReference type="InterPro" id="IPR010979">
    <property type="entry name" value="Ribosomal_uS13-like_H2TH"/>
</dbReference>
<evidence type="ECO:0000256" key="8">
    <source>
        <dbReference type="ARBA" id="ARBA00022801"/>
    </source>
</evidence>
<dbReference type="Gene3D" id="1.10.8.50">
    <property type="match status" value="1"/>
</dbReference>
<dbReference type="GO" id="GO:0008270">
    <property type="term" value="F:zinc ion binding"/>
    <property type="evidence" value="ECO:0007669"/>
    <property type="project" value="UniProtKB-KW"/>
</dbReference>
<evidence type="ECO:0000313" key="19">
    <source>
        <dbReference type="EMBL" id="ALA96996.1"/>
    </source>
</evidence>
<dbReference type="GO" id="GO:0003690">
    <property type="term" value="F:double-stranded DNA binding"/>
    <property type="evidence" value="ECO:0007669"/>
    <property type="project" value="UniProtKB-ARBA"/>
</dbReference>
<keyword evidence="9" id="KW-0862">Zinc</keyword>
<evidence type="ECO:0000313" key="20">
    <source>
        <dbReference type="Proteomes" id="UP000062963"/>
    </source>
</evidence>
<dbReference type="InterPro" id="IPR000214">
    <property type="entry name" value="Znf_DNA_glyclase/AP_lyase"/>
</dbReference>
<dbReference type="Pfam" id="PF01149">
    <property type="entry name" value="Fapy_DNA_glyco"/>
    <property type="match status" value="1"/>
</dbReference>
<dbReference type="NCBIfam" id="TIGR00577">
    <property type="entry name" value="fpg"/>
    <property type="match status" value="1"/>
</dbReference>
<gene>
    <name evidence="19" type="primary">mutM</name>
    <name evidence="19" type="ORF">SKUN_0071</name>
</gene>
<keyword evidence="11" id="KW-0234">DNA repair</keyword>
<comment type="catalytic activity">
    <reaction evidence="15">
        <text>2'-deoxyribonucleotide-(2'-deoxyribose 5'-phosphate)-2'-deoxyribonucleotide-DNA = a 3'-end 2'-deoxyribonucleotide-(2,3-dehydro-2,3-deoxyribose 5'-phosphate)-DNA + a 5'-end 5'-phospho-2'-deoxyribonucleoside-DNA + H(+)</text>
        <dbReference type="Rhea" id="RHEA:66592"/>
        <dbReference type="Rhea" id="RHEA-COMP:13180"/>
        <dbReference type="Rhea" id="RHEA-COMP:16897"/>
        <dbReference type="Rhea" id="RHEA-COMP:17067"/>
        <dbReference type="ChEBI" id="CHEBI:15378"/>
        <dbReference type="ChEBI" id="CHEBI:136412"/>
        <dbReference type="ChEBI" id="CHEBI:157695"/>
        <dbReference type="ChEBI" id="CHEBI:167181"/>
        <dbReference type="EC" id="4.2.99.18"/>
    </reaction>
</comment>
<keyword evidence="6" id="KW-0227">DNA damage</keyword>
<dbReference type="SUPFAM" id="SSF46946">
    <property type="entry name" value="S13-like H2TH domain"/>
    <property type="match status" value="1"/>
</dbReference>
<accession>A0A0K2JFH2</accession>
<dbReference type="InterPro" id="IPR015886">
    <property type="entry name" value="H2TH_FPG"/>
</dbReference>
<evidence type="ECO:0000256" key="11">
    <source>
        <dbReference type="ARBA" id="ARBA00023204"/>
    </source>
</evidence>
<dbReference type="OrthoDB" id="9800855at2"/>
<dbReference type="PATRIC" id="fig|273035.7.peg.85"/>
<sequence>MPELPEVETVRRILTKHVVEKTITDCQFFWNKIIKYPLDSKEFIKKIVKQKINRINRMGKHLLFILDDYVLISHLRMEGKYYFTLKDEPGEWQHIMVLFELDHQFQLRYLDTRKFGTMHLYNKNDYLQQAPLNKLGYEPFDEKITVSYLKNAWKNKSQPIKTTLLEQNVIVGIGNIYANEILFASKIHPGERTKNLVDQDYQNIIDNTKLVLQKAIDEGGTTIATYHPGPGMDGKFLQQLKVHGRNKMECVNCHKLIDKIFINGRGTYFCNYCQKLK</sequence>
<dbReference type="Proteomes" id="UP000062963">
    <property type="component" value="Chromosome"/>
</dbReference>
<evidence type="ECO:0000256" key="4">
    <source>
        <dbReference type="ARBA" id="ARBA00011245"/>
    </source>
</evidence>
<dbReference type="GO" id="GO:0003684">
    <property type="term" value="F:damaged DNA binding"/>
    <property type="evidence" value="ECO:0007669"/>
    <property type="project" value="InterPro"/>
</dbReference>
<comment type="cofactor">
    <cofactor evidence="2">
        <name>Zn(2+)</name>
        <dbReference type="ChEBI" id="CHEBI:29105"/>
    </cofactor>
</comment>
<evidence type="ECO:0000256" key="6">
    <source>
        <dbReference type="ARBA" id="ARBA00022763"/>
    </source>
</evidence>
<dbReference type="InterPro" id="IPR015887">
    <property type="entry name" value="DNA_glyclase_Znf_dom_DNA_BS"/>
</dbReference>
<comment type="subunit">
    <text evidence="4">Monomer.</text>
</comment>
<evidence type="ECO:0000256" key="14">
    <source>
        <dbReference type="ARBA" id="ARBA00023295"/>
    </source>
</evidence>
<comment type="similarity">
    <text evidence="3">Belongs to the FPG family.</text>
</comment>
<dbReference type="SMART" id="SM01232">
    <property type="entry name" value="H2TH"/>
    <property type="match status" value="1"/>
</dbReference>
<name>A0A0K2JFH2_SPIKU</name>
<keyword evidence="5" id="KW-0479">Metal-binding</keyword>
<keyword evidence="13" id="KW-0511">Multifunctional enzyme</keyword>
<dbReference type="FunFam" id="1.10.8.50:FF:000003">
    <property type="entry name" value="Formamidopyrimidine-DNA glycosylase"/>
    <property type="match status" value="1"/>
</dbReference>
<dbReference type="PROSITE" id="PS51066">
    <property type="entry name" value="ZF_FPG_2"/>
    <property type="match status" value="1"/>
</dbReference>
<evidence type="ECO:0000256" key="1">
    <source>
        <dbReference type="ARBA" id="ARBA00001668"/>
    </source>
</evidence>
<evidence type="ECO:0000256" key="15">
    <source>
        <dbReference type="ARBA" id="ARBA00044632"/>
    </source>
</evidence>
<dbReference type="PROSITE" id="PS01242">
    <property type="entry name" value="ZF_FPG_1"/>
    <property type="match status" value="1"/>
</dbReference>
<dbReference type="GO" id="GO:0006284">
    <property type="term" value="P:base-excision repair"/>
    <property type="evidence" value="ECO:0007669"/>
    <property type="project" value="InterPro"/>
</dbReference>
<dbReference type="STRING" id="273035.SKUN_0071"/>
<dbReference type="RefSeq" id="WP_053390375.1">
    <property type="nucleotide sequence ID" value="NZ_CP010899.1"/>
</dbReference>
<evidence type="ECO:0000256" key="3">
    <source>
        <dbReference type="ARBA" id="ARBA00009409"/>
    </source>
</evidence>
<dbReference type="AlphaFoldDB" id="A0A0K2JFH2"/>
<dbReference type="KEGG" id="skn:SKUN_0071"/>
<dbReference type="GO" id="GO:0034039">
    <property type="term" value="F:8-oxo-7,8-dihydroguanine DNA N-glycosylase activity"/>
    <property type="evidence" value="ECO:0007669"/>
    <property type="project" value="TreeGrafter"/>
</dbReference>
<dbReference type="InterPro" id="IPR012319">
    <property type="entry name" value="FPG_cat"/>
</dbReference>
<organism evidence="19 20">
    <name type="scientific">Spiroplasma kunkelii CR2-3x</name>
    <dbReference type="NCBI Taxonomy" id="273035"/>
    <lineage>
        <taxon>Bacteria</taxon>
        <taxon>Bacillati</taxon>
        <taxon>Mycoplasmatota</taxon>
        <taxon>Mollicutes</taxon>
        <taxon>Entomoplasmatales</taxon>
        <taxon>Spiroplasmataceae</taxon>
        <taxon>Spiroplasma</taxon>
    </lineage>
</organism>
<dbReference type="Gene3D" id="3.20.190.10">
    <property type="entry name" value="MutM-like, N-terminal"/>
    <property type="match status" value="1"/>
</dbReference>
<dbReference type="SUPFAM" id="SSF81624">
    <property type="entry name" value="N-terminal domain of MutM-like DNA repair proteins"/>
    <property type="match status" value="1"/>
</dbReference>
<dbReference type="CDD" id="cd08966">
    <property type="entry name" value="EcFpg-like_N"/>
    <property type="match status" value="1"/>
</dbReference>
<evidence type="ECO:0000256" key="12">
    <source>
        <dbReference type="ARBA" id="ARBA00023239"/>
    </source>
</evidence>
<evidence type="ECO:0000256" key="10">
    <source>
        <dbReference type="ARBA" id="ARBA00023125"/>
    </source>
</evidence>
<dbReference type="SMART" id="SM00898">
    <property type="entry name" value="Fapy_DNA_glyco"/>
    <property type="match status" value="1"/>
</dbReference>
<comment type="catalytic activity">
    <reaction evidence="1">
        <text>Hydrolysis of DNA containing ring-opened 7-methylguanine residues, releasing 2,6-diamino-4-hydroxy-5-(N-methyl)formamidopyrimidine.</text>
        <dbReference type="EC" id="3.2.2.23"/>
    </reaction>
</comment>
<evidence type="ECO:0000256" key="9">
    <source>
        <dbReference type="ARBA" id="ARBA00022833"/>
    </source>
</evidence>
<keyword evidence="20" id="KW-1185">Reference proteome</keyword>